<dbReference type="OrthoDB" id="1884855at2759"/>
<evidence type="ECO:0000256" key="10">
    <source>
        <dbReference type="SAM" id="Coils"/>
    </source>
</evidence>
<dbReference type="Pfam" id="PF05859">
    <property type="entry name" value="Mis12"/>
    <property type="match status" value="1"/>
</dbReference>
<feature type="region of interest" description="Disordered" evidence="11">
    <location>
        <begin position="296"/>
        <end position="315"/>
    </location>
</feature>
<keyword evidence="13" id="KW-1185">Reference proteome</keyword>
<comment type="subcellular location">
    <subcellularLocation>
        <location evidence="1">Chromosome</location>
        <location evidence="1">Centromere</location>
        <location evidence="1">Kinetochore</location>
    </subcellularLocation>
</comment>
<evidence type="ECO:0000256" key="1">
    <source>
        <dbReference type="ARBA" id="ARBA00004629"/>
    </source>
</evidence>
<dbReference type="GO" id="GO:0000070">
    <property type="term" value="P:mitotic sister chromatid segregation"/>
    <property type="evidence" value="ECO:0007669"/>
    <property type="project" value="TreeGrafter"/>
</dbReference>
<keyword evidence="7 10" id="KW-0175">Coiled coil</keyword>
<protein>
    <submittedName>
        <fullName evidence="12">Uncharacterized protein</fullName>
    </submittedName>
</protein>
<dbReference type="GO" id="GO:0005634">
    <property type="term" value="C:nucleus"/>
    <property type="evidence" value="ECO:0007669"/>
    <property type="project" value="InterPro"/>
</dbReference>
<evidence type="ECO:0000256" key="7">
    <source>
        <dbReference type="ARBA" id="ARBA00023054"/>
    </source>
</evidence>
<keyword evidence="3" id="KW-0158">Chromosome</keyword>
<keyword evidence="5" id="KW-0498">Mitosis</keyword>
<feature type="compositionally biased region" description="Acidic residues" evidence="11">
    <location>
        <begin position="305"/>
        <end position="315"/>
    </location>
</feature>
<accession>A0A9P6D7Y9</accession>
<keyword evidence="8" id="KW-0131">Cell cycle</keyword>
<feature type="coiled-coil region" evidence="10">
    <location>
        <begin position="139"/>
        <end position="187"/>
    </location>
</feature>
<proteinExistence type="inferred from homology"/>
<dbReference type="InterPro" id="IPR008685">
    <property type="entry name" value="Centromere_Mis12"/>
</dbReference>
<reference evidence="12" key="1">
    <citation type="submission" date="2020-11" db="EMBL/GenBank/DDBJ databases">
        <authorList>
            <consortium name="DOE Joint Genome Institute"/>
            <person name="Ahrendt S."/>
            <person name="Riley R."/>
            <person name="Andreopoulos W."/>
            <person name="Labutti K."/>
            <person name="Pangilinan J."/>
            <person name="Ruiz-Duenas F.J."/>
            <person name="Barrasa J.M."/>
            <person name="Sanchez-Garcia M."/>
            <person name="Camarero S."/>
            <person name="Miyauchi S."/>
            <person name="Serrano A."/>
            <person name="Linde D."/>
            <person name="Babiker R."/>
            <person name="Drula E."/>
            <person name="Ayuso-Fernandez I."/>
            <person name="Pacheco R."/>
            <person name="Padilla G."/>
            <person name="Ferreira P."/>
            <person name="Barriuso J."/>
            <person name="Kellner H."/>
            <person name="Castanera R."/>
            <person name="Alfaro M."/>
            <person name="Ramirez L."/>
            <person name="Pisabarro A.G."/>
            <person name="Kuo A."/>
            <person name="Tritt A."/>
            <person name="Lipzen A."/>
            <person name="He G."/>
            <person name="Yan M."/>
            <person name="Ng V."/>
            <person name="Cullen D."/>
            <person name="Martin F."/>
            <person name="Rosso M.-N."/>
            <person name="Henrissat B."/>
            <person name="Hibbett D."/>
            <person name="Martinez A.T."/>
            <person name="Grigoriev I.V."/>
        </authorList>
    </citation>
    <scope>NUCLEOTIDE SEQUENCE</scope>
    <source>
        <strain evidence="12">CIRM-BRFM 674</strain>
    </source>
</reference>
<evidence type="ECO:0000256" key="4">
    <source>
        <dbReference type="ARBA" id="ARBA00022618"/>
    </source>
</evidence>
<evidence type="ECO:0000256" key="11">
    <source>
        <dbReference type="SAM" id="MobiDB-lite"/>
    </source>
</evidence>
<evidence type="ECO:0000256" key="8">
    <source>
        <dbReference type="ARBA" id="ARBA00023306"/>
    </source>
</evidence>
<name>A0A9P6D7Y9_9AGAR</name>
<keyword evidence="6" id="KW-0995">Kinetochore</keyword>
<sequence length="315" mass="34932">MPPKASQTATAPTPTTQNAPPLLLCEALGFSPQLLLDDIINIANNAVQDGVNGMEEFLNKWADERDAQGHISEANSEATTHEVEQGLVAFQTLLEYHTDIAFDFFEAWCLRNIFMIPQDLPVVLPHQEGLDLTVTPEQEQEAMDEVEELRKRLDGQRKLNRLLKRSVKTSARQLAQAEARLSQLSSLASPDGSTLDTLYHLPPKFLEMYQTISTLPPLDISPTVDLTEPGKRQWETNKTGYMNWALGRLLVKSEQQDGGVGHGAVDKIERAASEVGTGEDLRRALTAVGVVKRDLDAVEGRQGSEDMEDDSRMEE</sequence>
<evidence type="ECO:0000256" key="9">
    <source>
        <dbReference type="ARBA" id="ARBA00023328"/>
    </source>
</evidence>
<dbReference type="PANTHER" id="PTHR14527:SF2">
    <property type="entry name" value="PROTEIN MIS12 HOMOLOG"/>
    <property type="match status" value="1"/>
</dbReference>
<dbReference type="GO" id="GO:0000444">
    <property type="term" value="C:MIS12/MIND type complex"/>
    <property type="evidence" value="ECO:0007669"/>
    <property type="project" value="TreeGrafter"/>
</dbReference>
<evidence type="ECO:0000256" key="2">
    <source>
        <dbReference type="ARBA" id="ARBA00008643"/>
    </source>
</evidence>
<evidence type="ECO:0000256" key="3">
    <source>
        <dbReference type="ARBA" id="ARBA00022454"/>
    </source>
</evidence>
<evidence type="ECO:0000256" key="6">
    <source>
        <dbReference type="ARBA" id="ARBA00022838"/>
    </source>
</evidence>
<organism evidence="12 13">
    <name type="scientific">Pholiota conissans</name>
    <dbReference type="NCBI Taxonomy" id="109636"/>
    <lineage>
        <taxon>Eukaryota</taxon>
        <taxon>Fungi</taxon>
        <taxon>Dikarya</taxon>
        <taxon>Basidiomycota</taxon>
        <taxon>Agaricomycotina</taxon>
        <taxon>Agaricomycetes</taxon>
        <taxon>Agaricomycetidae</taxon>
        <taxon>Agaricales</taxon>
        <taxon>Agaricineae</taxon>
        <taxon>Strophariaceae</taxon>
        <taxon>Pholiota</taxon>
    </lineage>
</organism>
<evidence type="ECO:0000256" key="5">
    <source>
        <dbReference type="ARBA" id="ARBA00022776"/>
    </source>
</evidence>
<keyword evidence="4" id="KW-0132">Cell division</keyword>
<gene>
    <name evidence="12" type="ORF">BDN70DRAFT_822426</name>
</gene>
<dbReference type="GO" id="GO:0051301">
    <property type="term" value="P:cell division"/>
    <property type="evidence" value="ECO:0007669"/>
    <property type="project" value="UniProtKB-KW"/>
</dbReference>
<evidence type="ECO:0000313" key="13">
    <source>
        <dbReference type="Proteomes" id="UP000807469"/>
    </source>
</evidence>
<evidence type="ECO:0000313" key="12">
    <source>
        <dbReference type="EMBL" id="KAF9486128.1"/>
    </source>
</evidence>
<dbReference type="PANTHER" id="PTHR14527">
    <property type="entry name" value="PROTEIN MIS12 HOMOLOG"/>
    <property type="match status" value="1"/>
</dbReference>
<dbReference type="EMBL" id="MU155131">
    <property type="protein sequence ID" value="KAF9486128.1"/>
    <property type="molecule type" value="Genomic_DNA"/>
</dbReference>
<keyword evidence="9" id="KW-0137">Centromere</keyword>
<comment type="caution">
    <text evidence="12">The sequence shown here is derived from an EMBL/GenBank/DDBJ whole genome shotgun (WGS) entry which is preliminary data.</text>
</comment>
<comment type="similarity">
    <text evidence="2">Belongs to the mis12 family.</text>
</comment>
<dbReference type="Proteomes" id="UP000807469">
    <property type="component" value="Unassembled WGS sequence"/>
</dbReference>
<dbReference type="AlphaFoldDB" id="A0A9P6D7Y9"/>
<dbReference type="GO" id="GO:0051382">
    <property type="term" value="P:kinetochore assembly"/>
    <property type="evidence" value="ECO:0007669"/>
    <property type="project" value="TreeGrafter"/>
</dbReference>